<evidence type="ECO:0000313" key="18">
    <source>
        <dbReference type="EMBL" id="ART21795.1"/>
    </source>
</evidence>
<dbReference type="Pfam" id="PF13361">
    <property type="entry name" value="UvrD_C"/>
    <property type="match status" value="1"/>
</dbReference>
<accession>A0A2Z2J2L3</accession>
<dbReference type="GO" id="GO:0033202">
    <property type="term" value="C:DNA helicase complex"/>
    <property type="evidence" value="ECO:0007669"/>
    <property type="project" value="TreeGrafter"/>
</dbReference>
<dbReference type="InterPro" id="IPR011604">
    <property type="entry name" value="PDDEXK-like_dom_sf"/>
</dbReference>
<keyword evidence="7" id="KW-0269">Exonuclease</keyword>
<dbReference type="GO" id="GO:0003677">
    <property type="term" value="F:DNA binding"/>
    <property type="evidence" value="ECO:0007669"/>
    <property type="project" value="UniProtKB-KW"/>
</dbReference>
<dbReference type="Gene3D" id="3.40.50.300">
    <property type="entry name" value="P-loop containing nucleotide triphosphate hydrolases"/>
    <property type="match status" value="2"/>
</dbReference>
<dbReference type="Proteomes" id="UP000250197">
    <property type="component" value="Chromosome"/>
</dbReference>
<dbReference type="EMBL" id="CP021252">
    <property type="protein sequence ID" value="ART21795.1"/>
    <property type="molecule type" value="Genomic_DNA"/>
</dbReference>
<dbReference type="Pfam" id="PF12705">
    <property type="entry name" value="PDDEXK_1"/>
    <property type="match status" value="1"/>
</dbReference>
<evidence type="ECO:0000313" key="19">
    <source>
        <dbReference type="Proteomes" id="UP000250197"/>
    </source>
</evidence>
<evidence type="ECO:0000256" key="14">
    <source>
        <dbReference type="ARBA" id="ARBA00048988"/>
    </source>
</evidence>
<dbReference type="GO" id="GO:0043138">
    <property type="term" value="F:3'-5' DNA helicase activity"/>
    <property type="evidence" value="ECO:0007669"/>
    <property type="project" value="UniProtKB-EC"/>
</dbReference>
<keyword evidence="10" id="KW-0234">DNA repair</keyword>
<dbReference type="PROSITE" id="PS51217">
    <property type="entry name" value="UVRD_HELICASE_CTER"/>
    <property type="match status" value="1"/>
</dbReference>
<evidence type="ECO:0000256" key="15">
    <source>
        <dbReference type="PROSITE-ProRule" id="PRU00560"/>
    </source>
</evidence>
<protein>
    <recommendedName>
        <fullName evidence="13">DNA 3'-5' helicase</fullName>
        <ecNumber evidence="13">5.6.2.4</ecNumber>
    </recommendedName>
</protein>
<dbReference type="InterPro" id="IPR038726">
    <property type="entry name" value="PDDEXK_AddAB-type"/>
</dbReference>
<evidence type="ECO:0000256" key="1">
    <source>
        <dbReference type="ARBA" id="ARBA00009922"/>
    </source>
</evidence>
<dbReference type="PANTHER" id="PTHR11070">
    <property type="entry name" value="UVRD / RECB / PCRA DNA HELICASE FAMILY MEMBER"/>
    <property type="match status" value="1"/>
</dbReference>
<dbReference type="InterPro" id="IPR013986">
    <property type="entry name" value="DExx_box_DNA_helicase_dom_sf"/>
</dbReference>
<dbReference type="InterPro" id="IPR000212">
    <property type="entry name" value="DNA_helicase_UvrD/REP"/>
</dbReference>
<keyword evidence="8 15" id="KW-0067">ATP-binding</keyword>
<feature type="domain" description="UvrD-like helicase ATP-binding" evidence="16">
    <location>
        <begin position="1"/>
        <end position="277"/>
    </location>
</feature>
<dbReference type="InterPro" id="IPR014017">
    <property type="entry name" value="DNA_helicase_UvrD-like_C"/>
</dbReference>
<evidence type="ECO:0000256" key="5">
    <source>
        <dbReference type="ARBA" id="ARBA00022801"/>
    </source>
</evidence>
<evidence type="ECO:0000256" key="9">
    <source>
        <dbReference type="ARBA" id="ARBA00023125"/>
    </source>
</evidence>
<evidence type="ECO:0000259" key="17">
    <source>
        <dbReference type="PROSITE" id="PS51217"/>
    </source>
</evidence>
<sequence length="1021" mass="110721">MTGTAGSGVSSLLVDVVLNKLRSGADPSGILVVSTSKESGSILRRELAQHLEDYAAQASMVRSVHSLAFALLRTISEEEIRLITGAEQDAVIRELLEGQAEENRGSWPAEVRPAMTFVGFARQLRDLLLRAIERGKGPHELMELGQKYQQPMWTAAGEFLLEYERTQQLAGLHSYSAAELVNEVLLHSELVEKHPWHTIIVDDAQLLDPTSGKLIEGLSRSTELTVMAGDPDQAVFAFRGANSEFLTSFPAEHELVLEEPRRRPAPACISIVDSRSTLRDVVADAVRRRHLEGEVPWREIAVIVRSTGDIGQVRRTLLAAGVPVHINPTDVILAEQRLVKSILLALRALDHELSNTELEELVTGPVGGADPVTLRRLIRGLRRWAPQSRGIDSLRALLEGELPDFSGLLTEREQTILERIRSILDAGRAALQVQASIEETLWEVWNATGLDARLQAAALRGGATGSQADRDLDAMMSLFDAAGDYSERRPGASLDAFLRHIEEQELPTGVRDRRTAIPQAVEVITAHGAVGREWDTVVIAGAQEGTWPSLGETGSVFGQEDLIDLLDKGIAPGTPVSHVASRLGEERRLFHVATTRHRRRLLIAAVEAPEADVPEEPSRFVGEFALSGSVDVPGAQTRREATKRLRAAQLPRELGLAVPEPAPVSVRAEREIDPLDVAVLSVPSFVAQLRRVVVSTSSGETERSQAARQLARLAKAGVPGAHPESWWAARSVATDVLADMEEAVAAGRVSPSRVEALLNCPLSAILGNLAEEESTPMHLIRGTMAHAYLEALGRGIEPEQGKKMVMEAFASIVDGPGWKTRSDMAAFERLIDRTHQWAMNSESSFELIGVEVPVSVEVLPGITVAGYMDRLVKAGDDYMVVDLKTGNTAVTAKKAKENPQLMTYQLALERGELVGVVDAADSEPGENPGSSPVIRTGEGLPRGGGVLVYPAHDSVKITTRDQAAVPPEELAAFAEKLPALVAELHSERLTARENDSCDRCAIRSICPVQAEGKQVSDEFAV</sequence>
<evidence type="ECO:0000256" key="2">
    <source>
        <dbReference type="ARBA" id="ARBA00022722"/>
    </source>
</evidence>
<dbReference type="GO" id="GO:0000725">
    <property type="term" value="P:recombinational repair"/>
    <property type="evidence" value="ECO:0007669"/>
    <property type="project" value="TreeGrafter"/>
</dbReference>
<dbReference type="Gene3D" id="1.10.486.10">
    <property type="entry name" value="PCRA, domain 4"/>
    <property type="match status" value="1"/>
</dbReference>
<dbReference type="GO" id="GO:0005829">
    <property type="term" value="C:cytosol"/>
    <property type="evidence" value="ECO:0007669"/>
    <property type="project" value="TreeGrafter"/>
</dbReference>
<dbReference type="PANTHER" id="PTHR11070:SF59">
    <property type="entry name" value="DNA 3'-5' HELICASE"/>
    <property type="match status" value="1"/>
</dbReference>
<keyword evidence="5 15" id="KW-0378">Hydrolase</keyword>
<dbReference type="InterPro" id="IPR014016">
    <property type="entry name" value="UvrD-like_ATP-bd"/>
</dbReference>
<evidence type="ECO:0000256" key="10">
    <source>
        <dbReference type="ARBA" id="ARBA00023204"/>
    </source>
</evidence>
<comment type="similarity">
    <text evidence="1">Belongs to the helicase family. UvrD subfamily.</text>
</comment>
<dbReference type="AlphaFoldDB" id="A0A2Z2J2L3"/>
<proteinExistence type="inferred from homology"/>
<dbReference type="Gene3D" id="3.90.320.10">
    <property type="match status" value="1"/>
</dbReference>
<dbReference type="KEGG" id="cstr:CBE89_10050"/>
<keyword evidence="11" id="KW-0413">Isomerase</keyword>
<name>A0A2Z2J2L3_CORST</name>
<evidence type="ECO:0000256" key="4">
    <source>
        <dbReference type="ARBA" id="ARBA00022763"/>
    </source>
</evidence>
<evidence type="ECO:0000256" key="11">
    <source>
        <dbReference type="ARBA" id="ARBA00023235"/>
    </source>
</evidence>
<comment type="catalytic activity">
    <reaction evidence="14">
        <text>ATP + H2O = ADP + phosphate + H(+)</text>
        <dbReference type="Rhea" id="RHEA:13065"/>
        <dbReference type="ChEBI" id="CHEBI:15377"/>
        <dbReference type="ChEBI" id="CHEBI:15378"/>
        <dbReference type="ChEBI" id="CHEBI:30616"/>
        <dbReference type="ChEBI" id="CHEBI:43474"/>
        <dbReference type="ChEBI" id="CHEBI:456216"/>
        <dbReference type="EC" id="5.6.2.4"/>
    </reaction>
</comment>
<reference evidence="18 19" key="1">
    <citation type="submission" date="2017-05" db="EMBL/GenBank/DDBJ databases">
        <title>Complete genome sequence of Corynebacterium striatum KC-Na-1 isolated from Neophocaena asiaeorientalis in Korea.</title>
        <authorList>
            <person name="Kim J.H."/>
            <person name="Lee K."/>
        </authorList>
    </citation>
    <scope>NUCLEOTIDE SEQUENCE [LARGE SCALE GENOMIC DNA]</scope>
    <source>
        <strain evidence="18 19">KC-Na-01</strain>
    </source>
</reference>
<gene>
    <name evidence="18" type="ORF">CBE89_10050</name>
</gene>
<keyword evidence="2" id="KW-0540">Nuclease</keyword>
<comment type="catalytic activity">
    <reaction evidence="12">
        <text>Couples ATP hydrolysis with the unwinding of duplex DNA by translocating in the 3'-5' direction.</text>
        <dbReference type="EC" id="5.6.2.4"/>
    </reaction>
</comment>
<keyword evidence="4" id="KW-0227">DNA damage</keyword>
<feature type="binding site" evidence="15">
    <location>
        <begin position="3"/>
        <end position="10"/>
    </location>
    <ligand>
        <name>ATP</name>
        <dbReference type="ChEBI" id="CHEBI:30616"/>
    </ligand>
</feature>
<evidence type="ECO:0000259" key="16">
    <source>
        <dbReference type="PROSITE" id="PS51198"/>
    </source>
</evidence>
<dbReference type="SUPFAM" id="SSF52540">
    <property type="entry name" value="P-loop containing nucleoside triphosphate hydrolases"/>
    <property type="match status" value="1"/>
</dbReference>
<evidence type="ECO:0000256" key="12">
    <source>
        <dbReference type="ARBA" id="ARBA00034617"/>
    </source>
</evidence>
<keyword evidence="9" id="KW-0238">DNA-binding</keyword>
<dbReference type="GO" id="GO:0004527">
    <property type="term" value="F:exonuclease activity"/>
    <property type="evidence" value="ECO:0007669"/>
    <property type="project" value="UniProtKB-KW"/>
</dbReference>
<dbReference type="InterPro" id="IPR027417">
    <property type="entry name" value="P-loop_NTPase"/>
</dbReference>
<feature type="domain" description="UvrD-like helicase C-terminal" evidence="17">
    <location>
        <begin position="236"/>
        <end position="531"/>
    </location>
</feature>
<evidence type="ECO:0000256" key="7">
    <source>
        <dbReference type="ARBA" id="ARBA00022839"/>
    </source>
</evidence>
<dbReference type="PROSITE" id="PS51198">
    <property type="entry name" value="UVRD_HELICASE_ATP_BIND"/>
    <property type="match status" value="1"/>
</dbReference>
<keyword evidence="3 15" id="KW-0547">Nucleotide-binding</keyword>
<dbReference type="Pfam" id="PF00580">
    <property type="entry name" value="UvrD-helicase"/>
    <property type="match status" value="1"/>
</dbReference>
<evidence type="ECO:0000256" key="8">
    <source>
        <dbReference type="ARBA" id="ARBA00022840"/>
    </source>
</evidence>
<dbReference type="EC" id="5.6.2.4" evidence="13"/>
<keyword evidence="6 15" id="KW-0347">Helicase</keyword>
<dbReference type="Gene3D" id="1.10.10.160">
    <property type="match status" value="1"/>
</dbReference>
<evidence type="ECO:0000256" key="3">
    <source>
        <dbReference type="ARBA" id="ARBA00022741"/>
    </source>
</evidence>
<dbReference type="GO" id="GO:0005524">
    <property type="term" value="F:ATP binding"/>
    <property type="evidence" value="ECO:0007669"/>
    <property type="project" value="UniProtKB-UniRule"/>
</dbReference>
<evidence type="ECO:0000256" key="13">
    <source>
        <dbReference type="ARBA" id="ARBA00034808"/>
    </source>
</evidence>
<organism evidence="18 19">
    <name type="scientific">Corynebacterium striatum</name>
    <dbReference type="NCBI Taxonomy" id="43770"/>
    <lineage>
        <taxon>Bacteria</taxon>
        <taxon>Bacillati</taxon>
        <taxon>Actinomycetota</taxon>
        <taxon>Actinomycetes</taxon>
        <taxon>Mycobacteriales</taxon>
        <taxon>Corynebacteriaceae</taxon>
        <taxon>Corynebacterium</taxon>
    </lineage>
</organism>
<evidence type="ECO:0000256" key="6">
    <source>
        <dbReference type="ARBA" id="ARBA00022806"/>
    </source>
</evidence>